<sequence>MTLTTVAPVITDSGPVAPTYYEIVDYLKTQYKSIYGDDVYLENDSQDGQWIGVFSRAIADVNAVIIDTYSSFSPKTATKDALSRNVAINGISRQIPTFSTVDLEITGVPGTEITKGYALDDNGNQWIFPELVTIPVSGEIVITATAKKAGAILAMSNTVNIIGKPTRGWKEVNNPAASSLGMPVESDAKLRQRQALSVAIPSQSKTDSIKGAVFSLDGISRCKTYENDTDVQNSLGIPPHSLCVVVAGGDAVSIADIMRAKKSLGCGWFGNVNVTVIDSFGEEETVALYRPDIINIGFKLNIVGSSEYTKEIEANIKQNLADYVNQLDIGDRIMMNKLWIPAGLFGNLDSETYQIDSIQIIANDVPIDGDYSLAFNAVAYCDSDNIEINTSGGF</sequence>
<reference evidence="3" key="1">
    <citation type="submission" date="2010-03" db="EMBL/GenBank/DDBJ databases">
        <title>Complete sequence of Mobiluncus curtisii ATCC 43063.</title>
        <authorList>
            <person name="Muzny D."/>
            <person name="Qin X."/>
            <person name="Deng J."/>
            <person name="Jiang H."/>
            <person name="Liu Y."/>
            <person name="Qu J."/>
            <person name="Song X.-Z."/>
            <person name="Zhang L."/>
            <person name="Thornton R."/>
            <person name="Coyle M."/>
            <person name="Francisco L."/>
            <person name="Jackson L."/>
            <person name="Javaid M."/>
            <person name="Korchina V."/>
            <person name="Kovar C."/>
            <person name="Mata R."/>
            <person name="Mathew T."/>
            <person name="Ngo R."/>
            <person name="Nguyen L."/>
            <person name="Nguyen N."/>
            <person name="Okwuonu G."/>
            <person name="Ongeri F."/>
            <person name="Pham C."/>
            <person name="Simmons D."/>
            <person name="Wilczek-Boney K."/>
            <person name="Hale W."/>
            <person name="Jakkamsetti A."/>
            <person name="Pham P."/>
            <person name="Ruth R."/>
            <person name="San Lucas F."/>
            <person name="Warren J."/>
            <person name="Zhang J."/>
            <person name="Zhao Z."/>
            <person name="Zhou C."/>
            <person name="Zhu D."/>
            <person name="Lee S."/>
            <person name="Bess C."/>
            <person name="Blankenburg K."/>
            <person name="Forbes L."/>
            <person name="Fu Q."/>
            <person name="Gubbala S."/>
            <person name="Hirani K."/>
            <person name="Jayaseelan J.C."/>
            <person name="Lara F."/>
            <person name="Munidasa M."/>
            <person name="Palculict T."/>
            <person name="Patil S."/>
            <person name="Pu L.-L."/>
            <person name="Saada N."/>
            <person name="Tang L."/>
            <person name="Weissenberger G."/>
            <person name="Zhu Y."/>
            <person name="Hemphill L."/>
            <person name="Shang Y."/>
            <person name="Youmans B."/>
            <person name="Ayvaz T."/>
            <person name="Ross M."/>
            <person name="Santibanez J."/>
            <person name="Aqrawi P."/>
            <person name="Gross S."/>
            <person name="Joshi V."/>
            <person name="Fowler G."/>
            <person name="Nazareth L."/>
            <person name="Reid J."/>
            <person name="Worley K."/>
            <person name="Petrosino J."/>
            <person name="Highlander S."/>
            <person name="Gibbs R."/>
            <person name="Gibbs R."/>
        </authorList>
    </citation>
    <scope>NUCLEOTIDE SEQUENCE [LARGE SCALE GENOMIC DNA]</scope>
    <source>
        <strain evidence="3">ATCC 19194</strain>
    </source>
</reference>
<dbReference type="EMBL" id="ADMT01000188">
    <property type="protein sequence ID" value="EFF82100.1"/>
    <property type="molecule type" value="Genomic_DNA"/>
</dbReference>
<dbReference type="InterPro" id="IPR006949">
    <property type="entry name" value="Barrel_Baseplate_J-like"/>
</dbReference>
<dbReference type="Proteomes" id="UP000003085">
    <property type="component" value="Unassembled WGS sequence"/>
</dbReference>
<evidence type="ECO:0000313" key="2">
    <source>
        <dbReference type="EMBL" id="EFF82100.1"/>
    </source>
</evidence>
<dbReference type="Pfam" id="PF04865">
    <property type="entry name" value="Baseplate_J"/>
    <property type="match status" value="1"/>
</dbReference>
<comment type="caution">
    <text evidence="2">The sequence shown here is derived from an EMBL/GenBank/DDBJ whole genome shotgun (WGS) entry which is preliminary data.</text>
</comment>
<dbReference type="RefSeq" id="WP_004639669.1">
    <property type="nucleotide sequence ID" value="NZ_GG770435.1"/>
</dbReference>
<gene>
    <name evidence="2" type="ORF">HMP0015_2382</name>
</gene>
<protein>
    <recommendedName>
        <fullName evidence="1">Baseplate protein J-like barrel domain-containing protein</fullName>
    </recommendedName>
</protein>
<name>D4XRP0_ACIHA</name>
<dbReference type="AlphaFoldDB" id="D4XRP0"/>
<proteinExistence type="predicted"/>
<evidence type="ECO:0000313" key="3">
    <source>
        <dbReference type="Proteomes" id="UP000003085"/>
    </source>
</evidence>
<evidence type="ECO:0000259" key="1">
    <source>
        <dbReference type="Pfam" id="PF04865"/>
    </source>
</evidence>
<organism evidence="2 3">
    <name type="scientific">Acinetobacter haemolyticus ATCC 19194</name>
    <dbReference type="NCBI Taxonomy" id="707232"/>
    <lineage>
        <taxon>Bacteria</taxon>
        <taxon>Pseudomonadati</taxon>
        <taxon>Pseudomonadota</taxon>
        <taxon>Gammaproteobacteria</taxon>
        <taxon>Moraxellales</taxon>
        <taxon>Moraxellaceae</taxon>
        <taxon>Acinetobacter</taxon>
    </lineage>
</organism>
<dbReference type="HOGENOM" id="CLU_045101_1_1_6"/>
<accession>D4XRP0</accession>
<feature type="domain" description="Baseplate protein J-like barrel" evidence="1">
    <location>
        <begin position="103"/>
        <end position="180"/>
    </location>
</feature>